<keyword evidence="2" id="KW-1185">Reference proteome</keyword>
<dbReference type="AlphaFoldDB" id="A0A7W7SL97"/>
<reference evidence="1 2" key="1">
    <citation type="submission" date="2020-08" db="EMBL/GenBank/DDBJ databases">
        <title>Sequencing the genomes of 1000 actinobacteria strains.</title>
        <authorList>
            <person name="Klenk H.-P."/>
        </authorList>
    </citation>
    <scope>NUCLEOTIDE SEQUENCE [LARGE SCALE GENOMIC DNA]</scope>
    <source>
        <strain evidence="1 2">DSM 45886</strain>
    </source>
</reference>
<dbReference type="EMBL" id="JACHJW010000001">
    <property type="protein sequence ID" value="MBB4956864.1"/>
    <property type="molecule type" value="Genomic_DNA"/>
</dbReference>
<name>A0A7W7SL97_9ACTN</name>
<accession>A0A7W7SL97</accession>
<organism evidence="1 2">
    <name type="scientific">Micromonospora polyrhachis</name>
    <dbReference type="NCBI Taxonomy" id="1282883"/>
    <lineage>
        <taxon>Bacteria</taxon>
        <taxon>Bacillati</taxon>
        <taxon>Actinomycetota</taxon>
        <taxon>Actinomycetes</taxon>
        <taxon>Micromonosporales</taxon>
        <taxon>Micromonosporaceae</taxon>
        <taxon>Micromonospora</taxon>
    </lineage>
</organism>
<sequence>MSSDRSGISLRWIVIWSRDLSVSDMEEVRQPSRKVAEDEVYVKIRASRLLAKSTVVAAVVLGGLLAAAAPASAAVDDTWWIHTTWPSGCSNSNLAAGTVRFVDYGPGAPGGGNNDDYLEIKDNCGDSAGVKAWAWLDGEYLGGKYNGNGANSKVTWDPFGNVKAGQRVGLKVCSVKGNAGTPYNCHSLTVASKDG</sequence>
<dbReference type="RefSeq" id="WP_184532544.1">
    <property type="nucleotide sequence ID" value="NZ_JACHJW010000001.1"/>
</dbReference>
<protein>
    <submittedName>
        <fullName evidence="1">Uncharacterized protein</fullName>
    </submittedName>
</protein>
<evidence type="ECO:0000313" key="2">
    <source>
        <dbReference type="Proteomes" id="UP000578819"/>
    </source>
</evidence>
<comment type="caution">
    <text evidence="1">The sequence shown here is derived from an EMBL/GenBank/DDBJ whole genome shotgun (WGS) entry which is preliminary data.</text>
</comment>
<dbReference type="Proteomes" id="UP000578819">
    <property type="component" value="Unassembled WGS sequence"/>
</dbReference>
<evidence type="ECO:0000313" key="1">
    <source>
        <dbReference type="EMBL" id="MBB4956864.1"/>
    </source>
</evidence>
<proteinExistence type="predicted"/>
<gene>
    <name evidence="1" type="ORF">FHR38_000597</name>
</gene>